<evidence type="ECO:0000256" key="1">
    <source>
        <dbReference type="ARBA" id="ARBA00022801"/>
    </source>
</evidence>
<dbReference type="PANTHER" id="PTHR35561:SF1">
    <property type="entry name" value="RNA 2',3'-CYCLIC PHOSPHODIESTERASE"/>
    <property type="match status" value="1"/>
</dbReference>
<reference evidence="3 4" key="1">
    <citation type="submission" date="2017-02" db="EMBL/GenBank/DDBJ databases">
        <title>Genomic diversity within the haloalkaliphilic genus Thioalkalivibrio.</title>
        <authorList>
            <person name="Ahn A.-C."/>
            <person name="Meier-Kolthoff J."/>
            <person name="Overmars L."/>
            <person name="Richter M."/>
            <person name="Woyke T."/>
            <person name="Sorokin D.Y."/>
            <person name="Muyzer G."/>
        </authorList>
    </citation>
    <scope>NUCLEOTIDE SEQUENCE [LARGE SCALE GENOMIC DNA]</scope>
    <source>
        <strain evidence="3 4">ALJD</strain>
    </source>
</reference>
<dbReference type="Proteomes" id="UP000189462">
    <property type="component" value="Unassembled WGS sequence"/>
</dbReference>
<dbReference type="RefSeq" id="WP_077277467.1">
    <property type="nucleotide sequence ID" value="NZ_MVBK01000010.1"/>
</dbReference>
<evidence type="ECO:0000313" key="4">
    <source>
        <dbReference type="Proteomes" id="UP000189462"/>
    </source>
</evidence>
<comment type="function">
    <text evidence="2">Hydrolyzes RNA 2',3'-cyclic phosphodiester to an RNA 2'-phosphomonoester.</text>
</comment>
<dbReference type="SUPFAM" id="SSF55144">
    <property type="entry name" value="LigT-like"/>
    <property type="match status" value="1"/>
</dbReference>
<dbReference type="InterPro" id="IPR009097">
    <property type="entry name" value="Cyclic_Pdiesterase"/>
</dbReference>
<feature type="short sequence motif" description="HXTX 2" evidence="2">
    <location>
        <begin position="127"/>
        <end position="130"/>
    </location>
</feature>
<dbReference type="PANTHER" id="PTHR35561">
    <property type="entry name" value="RNA 2',3'-CYCLIC PHOSPHODIESTERASE"/>
    <property type="match status" value="1"/>
</dbReference>
<dbReference type="GO" id="GO:0004113">
    <property type="term" value="F:2',3'-cyclic-nucleotide 3'-phosphodiesterase activity"/>
    <property type="evidence" value="ECO:0007669"/>
    <property type="project" value="InterPro"/>
</dbReference>
<protein>
    <recommendedName>
        <fullName evidence="2">RNA 2',3'-cyclic phosphodiesterase</fullName>
        <shortName evidence="2">RNA 2',3'-CPDase</shortName>
        <ecNumber evidence="2">3.1.4.58</ecNumber>
    </recommendedName>
</protein>
<dbReference type="EMBL" id="MVBK01000010">
    <property type="protein sequence ID" value="OOG28118.1"/>
    <property type="molecule type" value="Genomic_DNA"/>
</dbReference>
<dbReference type="Gene3D" id="3.90.1140.10">
    <property type="entry name" value="Cyclic phosphodiesterase"/>
    <property type="match status" value="1"/>
</dbReference>
<accession>A0A1V3NTD0</accession>
<name>A0A1V3NTD0_9GAMM</name>
<keyword evidence="3" id="KW-0436">Ligase</keyword>
<keyword evidence="4" id="KW-1185">Reference proteome</keyword>
<comment type="similarity">
    <text evidence="2">Belongs to the 2H phosphoesterase superfamily. ThpR family.</text>
</comment>
<dbReference type="InterPro" id="IPR004175">
    <property type="entry name" value="RNA_CPDase"/>
</dbReference>
<feature type="active site" description="Proton donor" evidence="2">
    <location>
        <position position="46"/>
    </location>
</feature>
<dbReference type="EC" id="3.1.4.58" evidence="2"/>
<dbReference type="GO" id="GO:0008664">
    <property type="term" value="F:RNA 2',3'-cyclic 3'-phosphodiesterase activity"/>
    <property type="evidence" value="ECO:0007669"/>
    <property type="project" value="UniProtKB-EC"/>
</dbReference>
<proteinExistence type="inferred from homology"/>
<feature type="short sequence motif" description="HXTX 1" evidence="2">
    <location>
        <begin position="46"/>
        <end position="49"/>
    </location>
</feature>
<feature type="active site" description="Proton acceptor" evidence="2">
    <location>
        <position position="127"/>
    </location>
</feature>
<dbReference type="Pfam" id="PF13563">
    <property type="entry name" value="2_5_RNA_ligase2"/>
    <property type="match status" value="1"/>
</dbReference>
<organism evidence="3 4">
    <name type="scientific">Thioalkalivibrio denitrificans</name>
    <dbReference type="NCBI Taxonomy" id="108003"/>
    <lineage>
        <taxon>Bacteria</taxon>
        <taxon>Pseudomonadati</taxon>
        <taxon>Pseudomonadota</taxon>
        <taxon>Gammaproteobacteria</taxon>
        <taxon>Chromatiales</taxon>
        <taxon>Ectothiorhodospiraceae</taxon>
        <taxon>Thioalkalivibrio</taxon>
    </lineage>
</organism>
<dbReference type="AlphaFoldDB" id="A0A1V3NTD0"/>
<evidence type="ECO:0000313" key="3">
    <source>
        <dbReference type="EMBL" id="OOG28118.1"/>
    </source>
</evidence>
<comment type="catalytic activity">
    <reaction evidence="2">
        <text>a 3'-end 2',3'-cyclophospho-ribonucleotide-RNA + H2O = a 3'-end 2'-phospho-ribonucleotide-RNA + H(+)</text>
        <dbReference type="Rhea" id="RHEA:11828"/>
        <dbReference type="Rhea" id="RHEA-COMP:10464"/>
        <dbReference type="Rhea" id="RHEA-COMP:17353"/>
        <dbReference type="ChEBI" id="CHEBI:15377"/>
        <dbReference type="ChEBI" id="CHEBI:15378"/>
        <dbReference type="ChEBI" id="CHEBI:83064"/>
        <dbReference type="ChEBI" id="CHEBI:173113"/>
        <dbReference type="EC" id="3.1.4.58"/>
    </reaction>
</comment>
<dbReference type="HAMAP" id="MF_01940">
    <property type="entry name" value="RNA_CPDase"/>
    <property type="match status" value="1"/>
</dbReference>
<keyword evidence="1 2" id="KW-0378">Hydrolase</keyword>
<dbReference type="NCBIfam" id="TIGR02258">
    <property type="entry name" value="2_5_ligase"/>
    <property type="match status" value="1"/>
</dbReference>
<sequence>MEQTDDHTKRLFFALWPSDEERRALARWRDGLAGVRGRSVPAGNLHLTLAFAGNVDPAVAECLAARAERVRGVPFNLVLDRTGLFRRGLLWAGTQACPEPLAALANDLAAVLADCGIAPDPRPFHPHVTLFRNVRGRAPVPDPPAQVWRADRFCLVHSRPGAGYAVLKSYPLCGDGPGSLSEHSASVK</sequence>
<dbReference type="OrthoDB" id="7061261at2"/>
<dbReference type="STRING" id="108003.B1C78_02035"/>
<evidence type="ECO:0000256" key="2">
    <source>
        <dbReference type="HAMAP-Rule" id="MF_01940"/>
    </source>
</evidence>
<gene>
    <name evidence="3" type="ORF">B1C78_02035</name>
</gene>
<comment type="caution">
    <text evidence="3">The sequence shown here is derived from an EMBL/GenBank/DDBJ whole genome shotgun (WGS) entry which is preliminary data.</text>
</comment>
<dbReference type="GO" id="GO:0016874">
    <property type="term" value="F:ligase activity"/>
    <property type="evidence" value="ECO:0007669"/>
    <property type="project" value="UniProtKB-KW"/>
</dbReference>